<evidence type="ECO:0000256" key="9">
    <source>
        <dbReference type="RuleBase" id="RU365014"/>
    </source>
</evidence>
<evidence type="ECO:0000313" key="12">
    <source>
        <dbReference type="EMBL" id="TFJ86176.1"/>
    </source>
</evidence>
<dbReference type="EC" id="1.2.4.4" evidence="9"/>
<dbReference type="GO" id="GO:0003863">
    <property type="term" value="F:branched-chain 2-oxo acid dehydrogenase activity"/>
    <property type="evidence" value="ECO:0007669"/>
    <property type="project" value="UniProtKB-EC"/>
</dbReference>
<dbReference type="CDD" id="cd02000">
    <property type="entry name" value="TPP_E1_PDC_ADC_BCADC"/>
    <property type="match status" value="1"/>
</dbReference>
<comment type="subcellular location">
    <subcellularLocation>
        <location evidence="2">Mitochondrion matrix</location>
    </subcellularLocation>
</comment>
<sequence length="489" mass="54141">MQHGHRGSRPGCGRRLLSLQPTPNPRQSRSTAEAVPADDSGSIELSSTVPSKHEGEGFDGMASQRTASSAAPPQSSVLPPTEASHGDFPGAPPEGIPFTSSLHVVAPEEHVVWPVYRVLETDGRVRSGALVPDLDQAVVRRMYHTMVRLQAMDTIFYNAQRQGRISFYITCTGEEATHVGSAAALRPEDPVLAQYREGGVLMWRGFTLDQFADQCFSNRDDLGKGRQMPIHYGTAALHFQTISSPLATQIPHAVGAAYGIKLEDASKSAEDKRCVICFFGEGAASEGDFHAALNFAATLQAPVLFFCRNNGYAISTPVKEQFRGDGVVSRAPGYGMHALRVDGNDVLAVYHACQAAREVCVREGKPVLVEAMTYRVGHHSTSDDSTRYRSLSEIKQWHGQEDPLRRFRAWMEGKGWWSEEDEVQLRDEERMAVLRALERAEVKPKPGMEALFEDVYREKPWHLREQEAGLRDHVEKYPDVYKEGTGKGH</sequence>
<dbReference type="Pfam" id="PF00676">
    <property type="entry name" value="E1_dh"/>
    <property type="match status" value="1"/>
</dbReference>
<dbReference type="GO" id="GO:0009083">
    <property type="term" value="P:branched-chain amino acid catabolic process"/>
    <property type="evidence" value="ECO:0007669"/>
    <property type="project" value="TreeGrafter"/>
</dbReference>
<dbReference type="InterPro" id="IPR029061">
    <property type="entry name" value="THDP-binding"/>
</dbReference>
<evidence type="ECO:0000313" key="13">
    <source>
        <dbReference type="Proteomes" id="UP000355283"/>
    </source>
</evidence>
<gene>
    <name evidence="12" type="ORF">NSK_002384</name>
</gene>
<name>A0A4D9D451_9STRA</name>
<evidence type="ECO:0000256" key="3">
    <source>
        <dbReference type="ARBA" id="ARBA00008646"/>
    </source>
</evidence>
<feature type="domain" description="Dehydrogenase E1 component" evidence="11">
    <location>
        <begin position="144"/>
        <end position="448"/>
    </location>
</feature>
<keyword evidence="6" id="KW-0630">Potassium</keyword>
<organism evidence="12 13">
    <name type="scientific">Nannochloropsis salina CCMP1776</name>
    <dbReference type="NCBI Taxonomy" id="1027361"/>
    <lineage>
        <taxon>Eukaryota</taxon>
        <taxon>Sar</taxon>
        <taxon>Stramenopiles</taxon>
        <taxon>Ochrophyta</taxon>
        <taxon>Eustigmatophyceae</taxon>
        <taxon>Eustigmatales</taxon>
        <taxon>Monodopsidaceae</taxon>
        <taxon>Microchloropsis</taxon>
        <taxon>Microchloropsis salina</taxon>
    </lineage>
</organism>
<dbReference type="Gene3D" id="3.40.50.970">
    <property type="match status" value="1"/>
</dbReference>
<evidence type="ECO:0000256" key="7">
    <source>
        <dbReference type="ARBA" id="ARBA00023002"/>
    </source>
</evidence>
<keyword evidence="5" id="KW-0809">Transit peptide</keyword>
<evidence type="ECO:0000259" key="11">
    <source>
        <dbReference type="Pfam" id="PF00676"/>
    </source>
</evidence>
<comment type="similarity">
    <text evidence="3 9">Belongs to the BCKDHA family.</text>
</comment>
<evidence type="ECO:0000256" key="2">
    <source>
        <dbReference type="ARBA" id="ARBA00004305"/>
    </source>
</evidence>
<comment type="function">
    <text evidence="9">The branched-chain alpha-keto dehydrogenase complex catalyzes the overall conversion of alpha-keto acids to acyl-CoA and CO(2). It contains multiple copies of three enzymatic components: branched-chain alpha-keto acid decarboxylase (E1), lipoamide acyltransferase (E2) and lipoamide dehydrogenase (E3).</text>
</comment>
<dbReference type="InterPro" id="IPR001017">
    <property type="entry name" value="DH_E1"/>
</dbReference>
<keyword evidence="9" id="KW-0786">Thiamine pyrophosphate</keyword>
<evidence type="ECO:0000256" key="1">
    <source>
        <dbReference type="ARBA" id="ARBA00001964"/>
    </source>
</evidence>
<accession>A0A4D9D451</accession>
<keyword evidence="7 9" id="KW-0560">Oxidoreductase</keyword>
<dbReference type="AlphaFoldDB" id="A0A4D9D451"/>
<feature type="region of interest" description="Disordered" evidence="10">
    <location>
        <begin position="1"/>
        <end position="95"/>
    </location>
</feature>
<comment type="caution">
    <text evidence="12">The sequence shown here is derived from an EMBL/GenBank/DDBJ whole genome shotgun (WGS) entry which is preliminary data.</text>
</comment>
<dbReference type="OrthoDB" id="3845at2759"/>
<evidence type="ECO:0000256" key="6">
    <source>
        <dbReference type="ARBA" id="ARBA00022958"/>
    </source>
</evidence>
<dbReference type="InterPro" id="IPR050771">
    <property type="entry name" value="Alpha-ketoacid_DH_E1_comp"/>
</dbReference>
<dbReference type="SUPFAM" id="SSF52518">
    <property type="entry name" value="Thiamin diphosphate-binding fold (THDP-binding)"/>
    <property type="match status" value="1"/>
</dbReference>
<evidence type="ECO:0000256" key="4">
    <source>
        <dbReference type="ARBA" id="ARBA00022723"/>
    </source>
</evidence>
<proteinExistence type="inferred from homology"/>
<dbReference type="GO" id="GO:0005759">
    <property type="term" value="C:mitochondrial matrix"/>
    <property type="evidence" value="ECO:0007669"/>
    <property type="project" value="UniProtKB-SubCell"/>
</dbReference>
<feature type="compositionally biased region" description="Polar residues" evidence="10">
    <location>
        <begin position="19"/>
        <end position="31"/>
    </location>
</feature>
<reference evidence="12 13" key="1">
    <citation type="submission" date="2019-01" db="EMBL/GenBank/DDBJ databases">
        <title>Nuclear Genome Assembly of the Microalgal Biofuel strain Nannochloropsis salina CCMP1776.</title>
        <authorList>
            <person name="Hovde B."/>
        </authorList>
    </citation>
    <scope>NUCLEOTIDE SEQUENCE [LARGE SCALE GENOMIC DNA]</scope>
    <source>
        <strain evidence="12 13">CCMP1776</strain>
    </source>
</reference>
<keyword evidence="8" id="KW-0496">Mitochondrion</keyword>
<comment type="cofactor">
    <cofactor evidence="1 9">
        <name>thiamine diphosphate</name>
        <dbReference type="ChEBI" id="CHEBI:58937"/>
    </cofactor>
</comment>
<dbReference type="FunFam" id="3.40.50.970:FF:000015">
    <property type="entry name" value="2-oxoisovalerate dehydrogenase subunit alpha"/>
    <property type="match status" value="1"/>
</dbReference>
<dbReference type="EMBL" id="SDOX01000009">
    <property type="protein sequence ID" value="TFJ86176.1"/>
    <property type="molecule type" value="Genomic_DNA"/>
</dbReference>
<feature type="compositionally biased region" description="Polar residues" evidence="10">
    <location>
        <begin position="63"/>
        <end position="78"/>
    </location>
</feature>
<comment type="catalytic activity">
    <reaction evidence="9">
        <text>N(6)-[(R)-lipoyl]-L-lysyl-[protein] + 3-methyl-2-oxobutanoate + H(+) = N(6)-[(R)-S(8)-2-methylpropanoyldihydrolipoyl]-L-lysyl-[protein] + CO2</text>
        <dbReference type="Rhea" id="RHEA:13457"/>
        <dbReference type="Rhea" id="RHEA-COMP:10474"/>
        <dbReference type="Rhea" id="RHEA-COMP:10497"/>
        <dbReference type="ChEBI" id="CHEBI:11851"/>
        <dbReference type="ChEBI" id="CHEBI:15378"/>
        <dbReference type="ChEBI" id="CHEBI:16526"/>
        <dbReference type="ChEBI" id="CHEBI:83099"/>
        <dbReference type="ChEBI" id="CHEBI:83142"/>
        <dbReference type="EC" id="1.2.4.4"/>
    </reaction>
</comment>
<dbReference type="Proteomes" id="UP000355283">
    <property type="component" value="Unassembled WGS sequence"/>
</dbReference>
<evidence type="ECO:0000256" key="5">
    <source>
        <dbReference type="ARBA" id="ARBA00022946"/>
    </source>
</evidence>
<protein>
    <recommendedName>
        <fullName evidence="9">2-oxoisovalerate dehydrogenase subunit alpha</fullName>
        <ecNumber evidence="9">1.2.4.4</ecNumber>
    </recommendedName>
    <alternativeName>
        <fullName evidence="9">Branched-chain alpha-keto acid dehydrogenase E1 component alpha chain</fullName>
    </alternativeName>
</protein>
<evidence type="ECO:0000256" key="10">
    <source>
        <dbReference type="SAM" id="MobiDB-lite"/>
    </source>
</evidence>
<keyword evidence="13" id="KW-1185">Reference proteome</keyword>
<evidence type="ECO:0000256" key="8">
    <source>
        <dbReference type="ARBA" id="ARBA00023128"/>
    </source>
</evidence>
<dbReference type="PANTHER" id="PTHR43380">
    <property type="entry name" value="2-OXOISOVALERATE DEHYDROGENASE SUBUNIT ALPHA, MITOCHONDRIAL"/>
    <property type="match status" value="1"/>
</dbReference>
<dbReference type="PANTHER" id="PTHR43380:SF1">
    <property type="entry name" value="2-OXOISOVALERATE DEHYDROGENASE SUBUNIT ALPHA, MITOCHONDRIAL"/>
    <property type="match status" value="1"/>
</dbReference>
<keyword evidence="4" id="KW-0479">Metal-binding</keyword>
<dbReference type="GO" id="GO:0046872">
    <property type="term" value="F:metal ion binding"/>
    <property type="evidence" value="ECO:0007669"/>
    <property type="project" value="UniProtKB-KW"/>
</dbReference>